<organism evidence="1 2">
    <name type="scientific">Pararge aegeria aegeria</name>
    <dbReference type="NCBI Taxonomy" id="348720"/>
    <lineage>
        <taxon>Eukaryota</taxon>
        <taxon>Metazoa</taxon>
        <taxon>Ecdysozoa</taxon>
        <taxon>Arthropoda</taxon>
        <taxon>Hexapoda</taxon>
        <taxon>Insecta</taxon>
        <taxon>Pterygota</taxon>
        <taxon>Neoptera</taxon>
        <taxon>Endopterygota</taxon>
        <taxon>Lepidoptera</taxon>
        <taxon>Glossata</taxon>
        <taxon>Ditrysia</taxon>
        <taxon>Papilionoidea</taxon>
        <taxon>Nymphalidae</taxon>
        <taxon>Satyrinae</taxon>
        <taxon>Satyrini</taxon>
        <taxon>Parargina</taxon>
        <taxon>Pararge</taxon>
    </lineage>
</organism>
<keyword evidence="2" id="KW-1185">Reference proteome</keyword>
<protein>
    <submittedName>
        <fullName evidence="1">Jg21379 protein</fullName>
    </submittedName>
</protein>
<sequence length="81" mass="9121">MLLDGLGFRETLDKNRSGDSPVCWTSTSLSRAEFESQHAQHLELLQVMYVLSNQSVQCAAWGSVLDYGLNPFSLWEDTRAL</sequence>
<comment type="caution">
    <text evidence="1">The sequence shown here is derived from an EMBL/GenBank/DDBJ whole genome shotgun (WGS) entry which is preliminary data.</text>
</comment>
<proteinExistence type="predicted"/>
<dbReference type="EMBL" id="CAKXAJ010025742">
    <property type="protein sequence ID" value="CAH2243339.1"/>
    <property type="molecule type" value="Genomic_DNA"/>
</dbReference>
<evidence type="ECO:0000313" key="1">
    <source>
        <dbReference type="EMBL" id="CAH2243339.1"/>
    </source>
</evidence>
<name>A0A8S4RWV9_9NEOP</name>
<accession>A0A8S4RWV9</accession>
<dbReference type="AlphaFoldDB" id="A0A8S4RWV9"/>
<gene>
    <name evidence="1" type="primary">jg21379</name>
    <name evidence="1" type="ORF">PAEG_LOCUS19488</name>
</gene>
<dbReference type="Proteomes" id="UP000838756">
    <property type="component" value="Unassembled WGS sequence"/>
</dbReference>
<reference evidence="1" key="1">
    <citation type="submission" date="2022-03" db="EMBL/GenBank/DDBJ databases">
        <authorList>
            <person name="Lindestad O."/>
        </authorList>
    </citation>
    <scope>NUCLEOTIDE SEQUENCE</scope>
</reference>
<evidence type="ECO:0000313" key="2">
    <source>
        <dbReference type="Proteomes" id="UP000838756"/>
    </source>
</evidence>